<feature type="transmembrane region" description="Helical" evidence="1">
    <location>
        <begin position="105"/>
        <end position="123"/>
    </location>
</feature>
<dbReference type="InterPro" id="IPR035965">
    <property type="entry name" value="PAS-like_dom_sf"/>
</dbReference>
<dbReference type="Gene3D" id="3.20.20.450">
    <property type="entry name" value="EAL domain"/>
    <property type="match status" value="1"/>
</dbReference>
<dbReference type="InterPro" id="IPR035919">
    <property type="entry name" value="EAL_sf"/>
</dbReference>
<dbReference type="SUPFAM" id="SSF141868">
    <property type="entry name" value="EAL domain-like"/>
    <property type="match status" value="1"/>
</dbReference>
<dbReference type="InterPro" id="IPR000014">
    <property type="entry name" value="PAS"/>
</dbReference>
<dbReference type="InterPro" id="IPR000160">
    <property type="entry name" value="GGDEF_dom"/>
</dbReference>
<dbReference type="PANTHER" id="PTHR44757:SF2">
    <property type="entry name" value="BIOFILM ARCHITECTURE MAINTENANCE PROTEIN MBAA"/>
    <property type="match status" value="1"/>
</dbReference>
<dbReference type="RefSeq" id="WP_172246549.1">
    <property type="nucleotide sequence ID" value="NZ_BMDD01000006.1"/>
</dbReference>
<evidence type="ECO:0000259" key="4">
    <source>
        <dbReference type="PROSITE" id="PS50883"/>
    </source>
</evidence>
<feature type="transmembrane region" description="Helical" evidence="1">
    <location>
        <begin position="200"/>
        <end position="220"/>
    </location>
</feature>
<name>A0ABQ2A657_9BACL</name>
<dbReference type="InterPro" id="IPR001633">
    <property type="entry name" value="EAL_dom"/>
</dbReference>
<dbReference type="InterPro" id="IPR043128">
    <property type="entry name" value="Rev_trsase/Diguanyl_cyclase"/>
</dbReference>
<dbReference type="NCBIfam" id="TIGR00229">
    <property type="entry name" value="sensory_box"/>
    <property type="match status" value="1"/>
</dbReference>
<feature type="transmembrane region" description="Helical" evidence="1">
    <location>
        <begin position="67"/>
        <end position="85"/>
    </location>
</feature>
<dbReference type="PROSITE" id="PS50113">
    <property type="entry name" value="PAC"/>
    <property type="match status" value="1"/>
</dbReference>
<dbReference type="NCBIfam" id="TIGR00254">
    <property type="entry name" value="GGDEF"/>
    <property type="match status" value="1"/>
</dbReference>
<dbReference type="SMART" id="SM00091">
    <property type="entry name" value="PAS"/>
    <property type="match status" value="1"/>
</dbReference>
<evidence type="ECO:0000313" key="6">
    <source>
        <dbReference type="EMBL" id="GGH86110.1"/>
    </source>
</evidence>
<dbReference type="SUPFAM" id="SSF55073">
    <property type="entry name" value="Nucleotide cyclase"/>
    <property type="match status" value="1"/>
</dbReference>
<proteinExistence type="predicted"/>
<dbReference type="SMART" id="SM00267">
    <property type="entry name" value="GGDEF"/>
    <property type="match status" value="1"/>
</dbReference>
<dbReference type="PANTHER" id="PTHR44757">
    <property type="entry name" value="DIGUANYLATE CYCLASE DGCP"/>
    <property type="match status" value="1"/>
</dbReference>
<evidence type="ECO:0000313" key="7">
    <source>
        <dbReference type="Proteomes" id="UP000605427"/>
    </source>
</evidence>
<dbReference type="InterPro" id="IPR029787">
    <property type="entry name" value="Nucleotide_cyclase"/>
</dbReference>
<evidence type="ECO:0000259" key="2">
    <source>
        <dbReference type="PROSITE" id="PS50112"/>
    </source>
</evidence>
<dbReference type="Pfam" id="PF00990">
    <property type="entry name" value="GGDEF"/>
    <property type="match status" value="1"/>
</dbReference>
<keyword evidence="1" id="KW-0472">Membrane</keyword>
<feature type="domain" description="PAS" evidence="2">
    <location>
        <begin position="339"/>
        <end position="409"/>
    </location>
</feature>
<dbReference type="PROSITE" id="PS50883">
    <property type="entry name" value="EAL"/>
    <property type="match status" value="1"/>
</dbReference>
<reference evidence="7" key="1">
    <citation type="journal article" date="2019" name="Int. J. Syst. Evol. Microbiol.">
        <title>The Global Catalogue of Microorganisms (GCM) 10K type strain sequencing project: providing services to taxonomists for standard genome sequencing and annotation.</title>
        <authorList>
            <consortium name="The Broad Institute Genomics Platform"/>
            <consortium name="The Broad Institute Genome Sequencing Center for Infectious Disease"/>
            <person name="Wu L."/>
            <person name="Ma J."/>
        </authorList>
    </citation>
    <scope>NUCLEOTIDE SEQUENCE [LARGE SCALE GENOMIC DNA]</scope>
    <source>
        <strain evidence="7">CCM 8702</strain>
    </source>
</reference>
<protein>
    <submittedName>
        <fullName evidence="6">Diguanylate cyclase</fullName>
    </submittedName>
</protein>
<feature type="transmembrane region" description="Helical" evidence="1">
    <location>
        <begin position="135"/>
        <end position="154"/>
    </location>
</feature>
<dbReference type="Pfam" id="PF08448">
    <property type="entry name" value="PAS_4"/>
    <property type="match status" value="1"/>
</dbReference>
<evidence type="ECO:0000259" key="3">
    <source>
        <dbReference type="PROSITE" id="PS50113"/>
    </source>
</evidence>
<comment type="caution">
    <text evidence="6">The sequence shown here is derived from an EMBL/GenBank/DDBJ whole genome shotgun (WGS) entry which is preliminary data.</text>
</comment>
<feature type="transmembrane region" description="Helical" evidence="1">
    <location>
        <begin position="232"/>
        <end position="250"/>
    </location>
</feature>
<dbReference type="CDD" id="cd01949">
    <property type="entry name" value="GGDEF"/>
    <property type="match status" value="1"/>
</dbReference>
<feature type="transmembrane region" description="Helical" evidence="1">
    <location>
        <begin position="166"/>
        <end position="188"/>
    </location>
</feature>
<feature type="domain" description="GGDEF" evidence="5">
    <location>
        <begin position="494"/>
        <end position="627"/>
    </location>
</feature>
<evidence type="ECO:0000256" key="1">
    <source>
        <dbReference type="SAM" id="Phobius"/>
    </source>
</evidence>
<dbReference type="InterPro" id="IPR025152">
    <property type="entry name" value="DUF4084"/>
</dbReference>
<dbReference type="SUPFAM" id="SSF55785">
    <property type="entry name" value="PYP-like sensor domain (PAS domain)"/>
    <property type="match status" value="1"/>
</dbReference>
<accession>A0ABQ2A657</accession>
<dbReference type="EMBL" id="BMDD01000006">
    <property type="protein sequence ID" value="GGH86110.1"/>
    <property type="molecule type" value="Genomic_DNA"/>
</dbReference>
<dbReference type="Gene3D" id="3.30.70.270">
    <property type="match status" value="1"/>
</dbReference>
<dbReference type="Proteomes" id="UP000605427">
    <property type="component" value="Unassembled WGS sequence"/>
</dbReference>
<feature type="domain" description="PAC" evidence="3">
    <location>
        <begin position="411"/>
        <end position="462"/>
    </location>
</feature>
<feature type="transmembrane region" description="Helical" evidence="1">
    <location>
        <begin position="34"/>
        <end position="55"/>
    </location>
</feature>
<organism evidence="6 7">
    <name type="scientific">Saccharibacillus endophyticus</name>
    <dbReference type="NCBI Taxonomy" id="2060666"/>
    <lineage>
        <taxon>Bacteria</taxon>
        <taxon>Bacillati</taxon>
        <taxon>Bacillota</taxon>
        <taxon>Bacilli</taxon>
        <taxon>Bacillales</taxon>
        <taxon>Paenibacillaceae</taxon>
        <taxon>Saccharibacillus</taxon>
    </lineage>
</organism>
<dbReference type="InterPro" id="IPR013656">
    <property type="entry name" value="PAS_4"/>
</dbReference>
<dbReference type="Gene3D" id="3.30.450.20">
    <property type="entry name" value="PAS domain"/>
    <property type="match status" value="1"/>
</dbReference>
<dbReference type="PROSITE" id="PS50887">
    <property type="entry name" value="GGDEF"/>
    <property type="match status" value="1"/>
</dbReference>
<dbReference type="InterPro" id="IPR000700">
    <property type="entry name" value="PAS-assoc_C"/>
</dbReference>
<keyword evidence="7" id="KW-1185">Reference proteome</keyword>
<evidence type="ECO:0000259" key="5">
    <source>
        <dbReference type="PROSITE" id="PS50887"/>
    </source>
</evidence>
<gene>
    <name evidence="6" type="ORF">GCM10007362_45120</name>
</gene>
<feature type="domain" description="EAL" evidence="4">
    <location>
        <begin position="635"/>
        <end position="888"/>
    </location>
</feature>
<dbReference type="Pfam" id="PF13321">
    <property type="entry name" value="DUF4084"/>
    <property type="match status" value="1"/>
</dbReference>
<dbReference type="CDD" id="cd01948">
    <property type="entry name" value="EAL"/>
    <property type="match status" value="1"/>
</dbReference>
<dbReference type="SMART" id="SM00052">
    <property type="entry name" value="EAL"/>
    <property type="match status" value="1"/>
</dbReference>
<feature type="transmembrane region" description="Helical" evidence="1">
    <location>
        <begin position="7"/>
        <end position="28"/>
    </location>
</feature>
<dbReference type="Pfam" id="PF00563">
    <property type="entry name" value="EAL"/>
    <property type="match status" value="1"/>
</dbReference>
<dbReference type="InterPro" id="IPR052155">
    <property type="entry name" value="Biofilm_reg_signaling"/>
</dbReference>
<keyword evidence="1" id="KW-0812">Transmembrane</keyword>
<keyword evidence="1" id="KW-1133">Transmembrane helix</keyword>
<dbReference type="CDD" id="cd00130">
    <property type="entry name" value="PAS"/>
    <property type="match status" value="1"/>
</dbReference>
<dbReference type="PROSITE" id="PS50112">
    <property type="entry name" value="PAS"/>
    <property type="match status" value="1"/>
</dbReference>
<sequence length="890" mass="99417">MRTSAKHIAALLFVLLFTGFYYTWILIWNGDDNMATWGGDILSVAGSLIAALWLFGAAKRTCGEKKTFWMLLSLGCFNYFIAESVWLYEEKVLRIDPPSPGWTDFFYILQVVCYLAAFVYPFIRLKKSYGAFKLVFDIMIVMTVAATFSWHYLIAPVLHDIELSSLTMIVNLSYPITDLALLFGAMSLYWGARKIFSRRIILFIFLGLVTQAGVDSVYLYLLSAESYDSGSFVDPFFMLSLLLVGYAGFIQRPELSKQPISETSETGVERLDIPRIILPYLNVLILFSFMISGSAGIDAFTIGTGISILLVIVRQLLIIFENHDLLISVYRKTEELELSEERYKSLFEYHPDAVYSLDPNGNFDSANAAASELLDCGREQLIGMSHTEFVLSDRPAQTEDYMSAVRSGEAERYEGEIRSLSGRISTVSVTHIPIRVRDRIVGVFGIGRDITENKRNEERIRYLAYHDPLTGLPNRASFDAELKETIERSREAGETFAVVFIDLDRFKNVNDTLGHDVGDRLLISVGERLRLCIGANDTVARQGGDEFTLILRGIDDKEGARAAAQVILDALSPPHALAEQEIVALPSIGLSVYPIDDDTPVGLMKKADIALYQVKYGGKGHHRMYCETDPAFSRKFILEQDLGQAIEENRLLLHYQPQIDSASGQLKGVEALIRWNHPTFGPISPVEFIPIAEESGQILTIGAWVLKQACRQAKQWSDAGTSIKVGVNLSPRQLHQPDIVGQIAGVLRETGLAPELLDLEITESAALEQPELVLSRLSELKQLGLTISIDDFGTGYSSLSYLESFPIDKLKIARQFTSKLENRQVNRKIVSHIIDLARTLEMSVIAEGVESENQAEILRSIECVEMQGFLFGRPVPASDIDRLLSLTPSE</sequence>
<feature type="transmembrane region" description="Helical" evidence="1">
    <location>
        <begin position="280"/>
        <end position="313"/>
    </location>
</feature>